<dbReference type="PANTHER" id="PTHR19134">
    <property type="entry name" value="RECEPTOR-TYPE TYROSINE-PROTEIN PHOSPHATASE"/>
    <property type="match status" value="1"/>
</dbReference>
<dbReference type="GeneID" id="111115264"/>
<feature type="region of interest" description="Disordered" evidence="5">
    <location>
        <begin position="72"/>
        <end position="99"/>
    </location>
</feature>
<organism evidence="9 10">
    <name type="scientific">Crassostrea virginica</name>
    <name type="common">Eastern oyster</name>
    <dbReference type="NCBI Taxonomy" id="6565"/>
    <lineage>
        <taxon>Eukaryota</taxon>
        <taxon>Metazoa</taxon>
        <taxon>Spiralia</taxon>
        <taxon>Lophotrochozoa</taxon>
        <taxon>Mollusca</taxon>
        <taxon>Bivalvia</taxon>
        <taxon>Autobranchia</taxon>
        <taxon>Pteriomorphia</taxon>
        <taxon>Ostreida</taxon>
        <taxon>Ostreoidea</taxon>
        <taxon>Ostreidae</taxon>
        <taxon>Crassostrea</taxon>
    </lineage>
</organism>
<reference evidence="10" key="1">
    <citation type="submission" date="2025-08" db="UniProtKB">
        <authorList>
            <consortium name="RefSeq"/>
        </authorList>
    </citation>
    <scope>IDENTIFICATION</scope>
    <source>
        <tissue evidence="10">Whole sample</tissue>
    </source>
</reference>
<evidence type="ECO:0000256" key="5">
    <source>
        <dbReference type="SAM" id="MobiDB-lite"/>
    </source>
</evidence>
<feature type="domain" description="Tyrosine-protein phosphatase" evidence="7">
    <location>
        <begin position="185"/>
        <end position="439"/>
    </location>
</feature>
<dbReference type="SMART" id="SM00194">
    <property type="entry name" value="PTPc"/>
    <property type="match status" value="2"/>
</dbReference>
<sequence>MCDKVTGQCDGGCQAGWTQDKCDSKTVSPTHGQEDHDIPNAVSATILTAAFVIAVVVFLFIGRRRWQLQSNHIESTTPKRQRDRTESDAPMTNNSQGYDVSTINTHAIHSYEEITPVLECKNVSIKRPVENEACLAKEHIASDNQIDKCSITSTYDLCNENTPDILVSQLHETIVEMTKNKNESFKREYSMLSKGELFPCNVGKRKENLSKNRYKTTLPYDHSRVILHGESECPEYINASFIEDTDRKNAYIATQGPKENTVKDFWRMVWQQNVTQIVMLTNIMEGGKIKCLKYWPDCSNTDLYGHVTIENVSEKHYSFYIIRKFVLSHKQQQMSRDIMQCHYTMWPDHGTPEPLNLAVFQSEVLRTSTDENTTPLVVHCSAGIGRTGTFIALDALYKEVKKTGKINVAKYVKIMRSCRMNMVQNYEQYMTIFTALNERFKASHQRQSLSTFEDTVDSVLRSPQKQICIGKEFEKLLHIRPEYTVDDYSEATQLMNRKYAVLPLDKYMLYLTSSVANRGSYINAIAVSSYLQNNAFIVTHYPPPEDAVDFLRLLSDHESNTVICMDPLSQVESSKFWLPGSSSDKIVAPFTVQRLRETDTFVKVTDIRILKEKDLAHAVSIVEPRESPRIESTSVNTSSLLSLVSYATNVSTEGPITIVSRDGASLCGAFCAVFNCMQQINMDDSVDVFTTVRQLQTRRPEFCSTLEEYLLVYRALHDYIGTISQNIYENM</sequence>
<evidence type="ECO:0000256" key="3">
    <source>
        <dbReference type="ARBA" id="ARBA00022801"/>
    </source>
</evidence>
<dbReference type="InterPro" id="IPR050348">
    <property type="entry name" value="Protein-Tyr_Phosphatase"/>
</dbReference>
<feature type="domain" description="Tyrosine specific protein phosphatases" evidence="8">
    <location>
        <begin position="355"/>
        <end position="430"/>
    </location>
</feature>
<comment type="similarity">
    <text evidence="1">Belongs to the protein-tyrosine phosphatase family.</text>
</comment>
<dbReference type="CDD" id="cd00047">
    <property type="entry name" value="PTPc"/>
    <property type="match status" value="1"/>
</dbReference>
<proteinExistence type="inferred from homology"/>
<evidence type="ECO:0000313" key="10">
    <source>
        <dbReference type="RefSeq" id="XP_022309649.1"/>
    </source>
</evidence>
<dbReference type="SMART" id="SM00404">
    <property type="entry name" value="PTPc_motif"/>
    <property type="match status" value="2"/>
</dbReference>
<dbReference type="InterPro" id="IPR029021">
    <property type="entry name" value="Prot-tyrosine_phosphatase-like"/>
</dbReference>
<keyword evidence="6" id="KW-0812">Transmembrane</keyword>
<dbReference type="InterPro" id="IPR003595">
    <property type="entry name" value="Tyr_Pase_cat"/>
</dbReference>
<dbReference type="PANTHER" id="PTHR19134:SF562">
    <property type="entry name" value="PROTEIN-TYROSINE-PHOSPHATASE"/>
    <property type="match status" value="1"/>
</dbReference>
<dbReference type="InterPro" id="IPR016130">
    <property type="entry name" value="Tyr_Pase_AS"/>
</dbReference>
<gene>
    <name evidence="10" type="primary">LOC111115264</name>
</gene>
<protein>
    <recommendedName>
        <fullName evidence="2">protein-tyrosine-phosphatase</fullName>
        <ecNumber evidence="2">3.1.3.48</ecNumber>
    </recommendedName>
</protein>
<dbReference type="PROSITE" id="PS00383">
    <property type="entry name" value="TYR_PHOSPHATASE_1"/>
    <property type="match status" value="1"/>
</dbReference>
<dbReference type="InterPro" id="IPR000387">
    <property type="entry name" value="Tyr_Pase_dom"/>
</dbReference>
<evidence type="ECO:0000256" key="4">
    <source>
        <dbReference type="ARBA" id="ARBA00022912"/>
    </source>
</evidence>
<evidence type="ECO:0000256" key="2">
    <source>
        <dbReference type="ARBA" id="ARBA00013064"/>
    </source>
</evidence>
<dbReference type="Proteomes" id="UP000694844">
    <property type="component" value="Chromosome 9"/>
</dbReference>
<dbReference type="GO" id="GO:0004725">
    <property type="term" value="F:protein tyrosine phosphatase activity"/>
    <property type="evidence" value="ECO:0007669"/>
    <property type="project" value="InterPro"/>
</dbReference>
<dbReference type="Pfam" id="PF00102">
    <property type="entry name" value="Y_phosphatase"/>
    <property type="match status" value="2"/>
</dbReference>
<accession>A0A8B8C3I4</accession>
<dbReference type="OrthoDB" id="10253954at2759"/>
<name>A0A8B8C3I4_CRAVI</name>
<dbReference type="PRINTS" id="PR00700">
    <property type="entry name" value="PRTYPHPHTASE"/>
</dbReference>
<evidence type="ECO:0000256" key="6">
    <source>
        <dbReference type="SAM" id="Phobius"/>
    </source>
</evidence>
<dbReference type="FunFam" id="3.90.190.10:FF:000062">
    <property type="entry name" value="Receptor-type tyrosine-protein phosphatase kappa"/>
    <property type="match status" value="1"/>
</dbReference>
<keyword evidence="9" id="KW-1185">Reference proteome</keyword>
<dbReference type="KEGG" id="cvn:111115264"/>
<dbReference type="RefSeq" id="XP_022309649.1">
    <property type="nucleotide sequence ID" value="XM_022453941.1"/>
</dbReference>
<dbReference type="EC" id="3.1.3.48" evidence="2"/>
<feature type="compositionally biased region" description="Polar residues" evidence="5">
    <location>
        <begin position="90"/>
        <end position="99"/>
    </location>
</feature>
<evidence type="ECO:0000259" key="7">
    <source>
        <dbReference type="PROSITE" id="PS50055"/>
    </source>
</evidence>
<feature type="domain" description="Tyrosine specific protein phosphatases" evidence="8">
    <location>
        <begin position="638"/>
        <end position="710"/>
    </location>
</feature>
<evidence type="ECO:0000259" key="8">
    <source>
        <dbReference type="PROSITE" id="PS50056"/>
    </source>
</evidence>
<keyword evidence="4" id="KW-0904">Protein phosphatase</keyword>
<evidence type="ECO:0000313" key="9">
    <source>
        <dbReference type="Proteomes" id="UP000694844"/>
    </source>
</evidence>
<keyword evidence="3" id="KW-0378">Hydrolase</keyword>
<evidence type="ECO:0000256" key="1">
    <source>
        <dbReference type="ARBA" id="ARBA00009580"/>
    </source>
</evidence>
<feature type="transmembrane region" description="Helical" evidence="6">
    <location>
        <begin position="41"/>
        <end position="61"/>
    </location>
</feature>
<dbReference type="SUPFAM" id="SSF52799">
    <property type="entry name" value="(Phosphotyrosine protein) phosphatases II"/>
    <property type="match status" value="2"/>
</dbReference>
<keyword evidence="6" id="KW-1133">Transmembrane helix</keyword>
<dbReference type="InterPro" id="IPR000242">
    <property type="entry name" value="PTP_cat"/>
</dbReference>
<dbReference type="PROSITE" id="PS50055">
    <property type="entry name" value="TYR_PHOSPHATASE_PTP"/>
    <property type="match status" value="2"/>
</dbReference>
<dbReference type="AlphaFoldDB" id="A0A8B8C3I4"/>
<dbReference type="Gene3D" id="3.90.190.10">
    <property type="entry name" value="Protein tyrosine phosphatase superfamily"/>
    <property type="match status" value="2"/>
</dbReference>
<keyword evidence="6" id="KW-0472">Membrane</keyword>
<dbReference type="PROSITE" id="PS50056">
    <property type="entry name" value="TYR_PHOSPHATASE_2"/>
    <property type="match status" value="2"/>
</dbReference>
<feature type="domain" description="Tyrosine-protein phosphatase" evidence="7">
    <location>
        <begin position="469"/>
        <end position="719"/>
    </location>
</feature>